<name>A0AAD6I425_PENCN</name>
<proteinExistence type="predicted"/>
<reference evidence="1" key="2">
    <citation type="submission" date="2023-01" db="EMBL/GenBank/DDBJ databases">
        <authorList>
            <person name="Petersen C."/>
        </authorList>
    </citation>
    <scope>NUCLEOTIDE SEQUENCE</scope>
    <source>
        <strain evidence="1">IBT 15450</strain>
    </source>
</reference>
<evidence type="ECO:0000313" key="1">
    <source>
        <dbReference type="EMBL" id="KAJ6029807.1"/>
    </source>
</evidence>
<accession>A0AAD6I425</accession>
<dbReference type="AlphaFoldDB" id="A0AAD6I425"/>
<comment type="caution">
    <text evidence="1">The sequence shown here is derived from an EMBL/GenBank/DDBJ whole genome shotgun (WGS) entry which is preliminary data.</text>
</comment>
<keyword evidence="2" id="KW-1185">Reference proteome</keyword>
<evidence type="ECO:0000313" key="2">
    <source>
        <dbReference type="Proteomes" id="UP001219568"/>
    </source>
</evidence>
<reference evidence="1" key="1">
    <citation type="journal article" date="2023" name="IMA Fungus">
        <title>Comparative genomic study of the Penicillium genus elucidates a diverse pangenome and 15 lateral gene transfer events.</title>
        <authorList>
            <person name="Petersen C."/>
            <person name="Sorensen T."/>
            <person name="Nielsen M.R."/>
            <person name="Sondergaard T.E."/>
            <person name="Sorensen J.L."/>
            <person name="Fitzpatrick D.A."/>
            <person name="Frisvad J.C."/>
            <person name="Nielsen K.L."/>
        </authorList>
    </citation>
    <scope>NUCLEOTIDE SEQUENCE</scope>
    <source>
        <strain evidence="1">IBT 15450</strain>
    </source>
</reference>
<dbReference type="Proteomes" id="UP001219568">
    <property type="component" value="Unassembled WGS sequence"/>
</dbReference>
<dbReference type="EMBL" id="JAQJZL010000014">
    <property type="protein sequence ID" value="KAJ6029807.1"/>
    <property type="molecule type" value="Genomic_DNA"/>
</dbReference>
<organism evidence="1 2">
    <name type="scientific">Penicillium canescens</name>
    <dbReference type="NCBI Taxonomy" id="5083"/>
    <lineage>
        <taxon>Eukaryota</taxon>
        <taxon>Fungi</taxon>
        <taxon>Dikarya</taxon>
        <taxon>Ascomycota</taxon>
        <taxon>Pezizomycotina</taxon>
        <taxon>Eurotiomycetes</taxon>
        <taxon>Eurotiomycetidae</taxon>
        <taxon>Eurotiales</taxon>
        <taxon>Aspergillaceae</taxon>
        <taxon>Penicillium</taxon>
    </lineage>
</organism>
<protein>
    <submittedName>
        <fullName evidence="1">Uncharacterized protein</fullName>
    </submittedName>
</protein>
<gene>
    <name evidence="1" type="ORF">N7460_010073</name>
</gene>
<sequence>MLISQLFSPDPLLFLPTRADDDDGGFHESSFSEFPSGAVNFCPFPVALSVHLAGANADDA</sequence>